<feature type="compositionally biased region" description="Low complexity" evidence="3">
    <location>
        <begin position="187"/>
        <end position="212"/>
    </location>
</feature>
<keyword evidence="6" id="KW-1185">Reference proteome</keyword>
<feature type="compositionally biased region" description="Low complexity" evidence="3">
    <location>
        <begin position="572"/>
        <end position="590"/>
    </location>
</feature>
<evidence type="ECO:0000256" key="3">
    <source>
        <dbReference type="SAM" id="MobiDB-lite"/>
    </source>
</evidence>
<dbReference type="Proteomes" id="UP000814176">
    <property type="component" value="Unassembled WGS sequence"/>
</dbReference>
<dbReference type="InterPro" id="IPR021858">
    <property type="entry name" value="Fun_TF"/>
</dbReference>
<dbReference type="Pfam" id="PF11951">
    <property type="entry name" value="Fungal_trans_2"/>
    <property type="match status" value="1"/>
</dbReference>
<dbReference type="GeneID" id="72008654"/>
<organism evidence="5 6">
    <name type="scientific">Rhodofomes roseus</name>
    <dbReference type="NCBI Taxonomy" id="34475"/>
    <lineage>
        <taxon>Eukaryota</taxon>
        <taxon>Fungi</taxon>
        <taxon>Dikarya</taxon>
        <taxon>Basidiomycota</taxon>
        <taxon>Agaricomycotina</taxon>
        <taxon>Agaricomycetes</taxon>
        <taxon>Polyporales</taxon>
        <taxon>Rhodofomes</taxon>
    </lineage>
</organism>
<keyword evidence="2" id="KW-0539">Nucleus</keyword>
<evidence type="ECO:0000313" key="6">
    <source>
        <dbReference type="Proteomes" id="UP000814176"/>
    </source>
</evidence>
<feature type="domain" description="Zn(2)-C6 fungal-type" evidence="4">
    <location>
        <begin position="82"/>
        <end position="114"/>
    </location>
</feature>
<evidence type="ECO:0000259" key="4">
    <source>
        <dbReference type="PROSITE" id="PS50048"/>
    </source>
</evidence>
<comment type="subcellular location">
    <subcellularLocation>
        <location evidence="1">Nucleus</location>
    </subcellularLocation>
</comment>
<dbReference type="InterPro" id="IPR001138">
    <property type="entry name" value="Zn2Cys6_DnaBD"/>
</dbReference>
<dbReference type="PROSITE" id="PS00463">
    <property type="entry name" value="ZN2_CY6_FUNGAL_1"/>
    <property type="match status" value="1"/>
</dbReference>
<dbReference type="PROSITE" id="PS50048">
    <property type="entry name" value="ZN2_CY6_FUNGAL_2"/>
    <property type="match status" value="1"/>
</dbReference>
<gene>
    <name evidence="5" type="ORF">C8Q71DRAFT_861560</name>
</gene>
<comment type="caution">
    <text evidence="5">The sequence shown here is derived from an EMBL/GenBank/DDBJ whole genome shotgun (WGS) entry which is preliminary data.</text>
</comment>
<proteinExistence type="predicted"/>
<evidence type="ECO:0000256" key="2">
    <source>
        <dbReference type="ARBA" id="ARBA00023242"/>
    </source>
</evidence>
<feature type="region of interest" description="Disordered" evidence="3">
    <location>
        <begin position="1"/>
        <end position="80"/>
    </location>
</feature>
<dbReference type="SMART" id="SM00066">
    <property type="entry name" value="GAL4"/>
    <property type="match status" value="1"/>
</dbReference>
<accession>A0ABQ8K3U0</accession>
<feature type="region of interest" description="Disordered" evidence="3">
    <location>
        <begin position="536"/>
        <end position="557"/>
    </location>
</feature>
<evidence type="ECO:0000256" key="1">
    <source>
        <dbReference type="ARBA" id="ARBA00004123"/>
    </source>
</evidence>
<dbReference type="InterPro" id="IPR036864">
    <property type="entry name" value="Zn2-C6_fun-type_DNA-bd_sf"/>
</dbReference>
<reference evidence="5 6" key="1">
    <citation type="journal article" date="2021" name="Environ. Microbiol.">
        <title>Gene family expansions and transcriptome signatures uncover fungal adaptations to wood decay.</title>
        <authorList>
            <person name="Hage H."/>
            <person name="Miyauchi S."/>
            <person name="Viragh M."/>
            <person name="Drula E."/>
            <person name="Min B."/>
            <person name="Chaduli D."/>
            <person name="Navarro D."/>
            <person name="Favel A."/>
            <person name="Norest M."/>
            <person name="Lesage-Meessen L."/>
            <person name="Balint B."/>
            <person name="Merenyi Z."/>
            <person name="de Eugenio L."/>
            <person name="Morin E."/>
            <person name="Martinez A.T."/>
            <person name="Baldrian P."/>
            <person name="Stursova M."/>
            <person name="Martinez M.J."/>
            <person name="Novotny C."/>
            <person name="Magnuson J.K."/>
            <person name="Spatafora J.W."/>
            <person name="Maurice S."/>
            <person name="Pangilinan J."/>
            <person name="Andreopoulos W."/>
            <person name="LaButti K."/>
            <person name="Hundley H."/>
            <person name="Na H."/>
            <person name="Kuo A."/>
            <person name="Barry K."/>
            <person name="Lipzen A."/>
            <person name="Henrissat B."/>
            <person name="Riley R."/>
            <person name="Ahrendt S."/>
            <person name="Nagy L.G."/>
            <person name="Grigoriev I.V."/>
            <person name="Martin F."/>
            <person name="Rosso M.N."/>
        </authorList>
    </citation>
    <scope>NUCLEOTIDE SEQUENCE [LARGE SCALE GENOMIC DNA]</scope>
    <source>
        <strain evidence="5 6">CIRM-BRFM 1785</strain>
    </source>
</reference>
<name>A0ABQ8K3U0_9APHY</name>
<protein>
    <submittedName>
        <fullName evidence="5">Fungal-specific transcription factor domain-containing protein</fullName>
    </submittedName>
</protein>
<sequence>MASNSGTSGSPASGPSHLPSPEAFSDTPSSNASPVSAPPSLYMGRASDEPDSPEEQRSISDAARSAASASGLRSHSAAGKGGCWTCRLRRKKCDEEQEQDGGPCKTCRRLGIECLGWGARRPDWMRDKERVAAYKASIKEQLTRAGLIRGQPRANFMQAASSSPTIAGAGPSSLHRHSPLGEARFQRPYPSSRSRHPPMASMSGSASARTSPTHLQYDNTSPGAAAVFPMNDQYQQWTPSYPHAMSPTIPVPSNEEYTSYFPSPADASASLSASMSVSISAQPAPLPPAANEISDESYVMYYFESVRKEQFVFAGNSLTNTLYSIVHADPKGPVANAICALSSLHYIRARIAKGLEPDTNPDDSVTKNYYESARWQLGNARHLQYSDTDAIAAILLVKYSLLTGGRRNWQGELEVACDWLAATRIHEEQNPKLTLMNMTPVGKAAAKGTMWIDVHASVTLGTPPRFLALYQRLFGTGGSGFWANSPQTDVRMDLLTGCPDEVVLAIGEISALSSWKNAELRRGGLSVRELIRKGSQIETGLRQRPTPRQPGEGNLTPLDAGLAQATLDLHLPVPGGMPTPSSSTSSVSMHSHTTGMLKADALPLVSELWREGAILYLNTVLSENLPNVPEISEAVANIVNLLHQLPTSSFDRSLIFPLFFAGCMSDDQGARTMVKRRLLSIEDTFGNIYDLVAQMENLWATRIMLMAEHGPAAIVPWRECLIRGWENRTVLLL</sequence>
<feature type="compositionally biased region" description="Polar residues" evidence="3">
    <location>
        <begin position="213"/>
        <end position="222"/>
    </location>
</feature>
<dbReference type="SUPFAM" id="SSF57701">
    <property type="entry name" value="Zn2/Cys6 DNA-binding domain"/>
    <property type="match status" value="1"/>
</dbReference>
<feature type="region of interest" description="Disordered" evidence="3">
    <location>
        <begin position="571"/>
        <end position="590"/>
    </location>
</feature>
<dbReference type="PANTHER" id="PTHR37534">
    <property type="entry name" value="TRANSCRIPTIONAL ACTIVATOR PROTEIN UGA3"/>
    <property type="match status" value="1"/>
</dbReference>
<feature type="region of interest" description="Disordered" evidence="3">
    <location>
        <begin position="160"/>
        <end position="222"/>
    </location>
</feature>
<evidence type="ECO:0000313" key="5">
    <source>
        <dbReference type="EMBL" id="KAH9831531.1"/>
    </source>
</evidence>
<dbReference type="EMBL" id="JADCUA010000025">
    <property type="protein sequence ID" value="KAH9831531.1"/>
    <property type="molecule type" value="Genomic_DNA"/>
</dbReference>
<feature type="compositionally biased region" description="Low complexity" evidence="3">
    <location>
        <begin position="1"/>
        <end position="16"/>
    </location>
</feature>
<dbReference type="CDD" id="cd00067">
    <property type="entry name" value="GAL4"/>
    <property type="match status" value="1"/>
</dbReference>
<dbReference type="PANTHER" id="PTHR37534:SF20">
    <property type="entry name" value="PRO1A C6 ZINK-FINGER PROTEIN"/>
    <property type="match status" value="1"/>
</dbReference>
<dbReference type="Gene3D" id="4.10.240.10">
    <property type="entry name" value="Zn(2)-C6 fungal-type DNA-binding domain"/>
    <property type="match status" value="1"/>
</dbReference>
<dbReference type="RefSeq" id="XP_047774645.1">
    <property type="nucleotide sequence ID" value="XM_047927922.1"/>
</dbReference>
<feature type="compositionally biased region" description="Low complexity" evidence="3">
    <location>
        <begin position="59"/>
        <end position="78"/>
    </location>
</feature>
<dbReference type="Pfam" id="PF00172">
    <property type="entry name" value="Zn_clus"/>
    <property type="match status" value="1"/>
</dbReference>
<feature type="compositionally biased region" description="Low complexity" evidence="3">
    <location>
        <begin position="28"/>
        <end position="40"/>
    </location>
</feature>